<dbReference type="Pfam" id="PF13365">
    <property type="entry name" value="Trypsin_2"/>
    <property type="match status" value="1"/>
</dbReference>
<dbReference type="HOGENOM" id="CLU_572560_0_0_1"/>
<name>F4S1R8_MELLP</name>
<keyword evidence="2" id="KW-1185">Reference proteome</keyword>
<dbReference type="AlphaFoldDB" id="F4S1R8"/>
<reference evidence="2" key="1">
    <citation type="journal article" date="2011" name="Proc. Natl. Acad. Sci. U.S.A.">
        <title>Obligate biotrophy features unraveled by the genomic analysis of rust fungi.</title>
        <authorList>
            <person name="Duplessis S."/>
            <person name="Cuomo C.A."/>
            <person name="Lin Y.-C."/>
            <person name="Aerts A."/>
            <person name="Tisserant E."/>
            <person name="Veneault-Fourrey C."/>
            <person name="Joly D.L."/>
            <person name="Hacquard S."/>
            <person name="Amselem J."/>
            <person name="Cantarel B.L."/>
            <person name="Chiu R."/>
            <person name="Coutinho P.M."/>
            <person name="Feau N."/>
            <person name="Field M."/>
            <person name="Frey P."/>
            <person name="Gelhaye E."/>
            <person name="Goldberg J."/>
            <person name="Grabherr M.G."/>
            <person name="Kodira C.D."/>
            <person name="Kohler A."/>
            <person name="Kuees U."/>
            <person name="Lindquist E.A."/>
            <person name="Lucas S.M."/>
            <person name="Mago R."/>
            <person name="Mauceli E."/>
            <person name="Morin E."/>
            <person name="Murat C."/>
            <person name="Pangilinan J.L."/>
            <person name="Park R."/>
            <person name="Pearson M."/>
            <person name="Quesneville H."/>
            <person name="Rouhier N."/>
            <person name="Sakthikumar S."/>
            <person name="Salamov A.A."/>
            <person name="Schmutz J."/>
            <person name="Selles B."/>
            <person name="Shapiro H."/>
            <person name="Tanguay P."/>
            <person name="Tuskan G.A."/>
            <person name="Henrissat B."/>
            <person name="Van de Peer Y."/>
            <person name="Rouze P."/>
            <person name="Ellis J.G."/>
            <person name="Dodds P.N."/>
            <person name="Schein J.E."/>
            <person name="Zhong S."/>
            <person name="Hamelin R.C."/>
            <person name="Grigoriev I.V."/>
            <person name="Szabo L.J."/>
            <person name="Martin F."/>
        </authorList>
    </citation>
    <scope>NUCLEOTIDE SEQUENCE [LARGE SCALE GENOMIC DNA]</scope>
    <source>
        <strain evidence="2">98AG31 / pathotype 3-4-7</strain>
    </source>
</reference>
<protein>
    <recommendedName>
        <fullName evidence="3">Serine protease</fullName>
    </recommendedName>
</protein>
<evidence type="ECO:0000313" key="1">
    <source>
        <dbReference type="EMBL" id="EGG01424.1"/>
    </source>
</evidence>
<accession>F4S1R8</accession>
<proteinExistence type="predicted"/>
<organism evidence="2">
    <name type="scientific">Melampsora larici-populina (strain 98AG31 / pathotype 3-4-7)</name>
    <name type="common">Poplar leaf rust fungus</name>
    <dbReference type="NCBI Taxonomy" id="747676"/>
    <lineage>
        <taxon>Eukaryota</taxon>
        <taxon>Fungi</taxon>
        <taxon>Dikarya</taxon>
        <taxon>Basidiomycota</taxon>
        <taxon>Pucciniomycotina</taxon>
        <taxon>Pucciniomycetes</taxon>
        <taxon>Pucciniales</taxon>
        <taxon>Melampsoraceae</taxon>
        <taxon>Melampsora</taxon>
    </lineage>
</organism>
<gene>
    <name evidence="1" type="ORF">MELLADRAFT_72993</name>
</gene>
<sequence length="397" mass="44143">MAVPRFRSSYHNSASFSFREVSLLGSSHTRQFANQSAEIPPLPSNVRPSTLLQDFHLTWLDQHIKHSPSPSVITPIKKLVEQARGNDRKQLDPYSLKYEPYPISERRVDIMRSAVSPIWDREDGLRKAIEQVARNESPRIVDQNLDEPDGDGIVSITYIISDSPSRLRTTVNQRMAPDLNQTITCSGFAIQPENSAEVLIVTCAHTLWQISDRLGAIAIEKSEGTNHVISAGLVMSSSGEIYMIDEVISALIDSDILILRLRQPKDGPITKLRTLPISPYPCPEQASVWMYQAFRDSRLGRPRWAPTQVIEYKDVMGIAAQPGTYDDLATFSFEAIPVAGSSGGPVIDEQGAVVGLVRGHQSSYGERASRGFATVSEKLWEVFGLPGFFTHSQRNVR</sequence>
<dbReference type="SUPFAM" id="SSF50494">
    <property type="entry name" value="Trypsin-like serine proteases"/>
    <property type="match status" value="1"/>
</dbReference>
<dbReference type="InParanoid" id="F4S1R8"/>
<dbReference type="OrthoDB" id="10054765at2759"/>
<dbReference type="InterPro" id="IPR009003">
    <property type="entry name" value="Peptidase_S1_PA"/>
</dbReference>
<dbReference type="eggNOG" id="ENOG502S3JE">
    <property type="taxonomic scope" value="Eukaryota"/>
</dbReference>
<dbReference type="GeneID" id="18932248"/>
<dbReference type="Gene3D" id="2.40.10.120">
    <property type="match status" value="1"/>
</dbReference>
<dbReference type="STRING" id="747676.F4S1R8"/>
<evidence type="ECO:0000313" key="2">
    <source>
        <dbReference type="Proteomes" id="UP000001072"/>
    </source>
</evidence>
<evidence type="ECO:0008006" key="3">
    <source>
        <dbReference type="Google" id="ProtNLM"/>
    </source>
</evidence>
<dbReference type="RefSeq" id="XP_007415274.1">
    <property type="nucleotide sequence ID" value="XM_007415212.1"/>
</dbReference>
<dbReference type="EMBL" id="GL883138">
    <property type="protein sequence ID" value="EGG01424.1"/>
    <property type="molecule type" value="Genomic_DNA"/>
</dbReference>
<dbReference type="VEuPathDB" id="FungiDB:MELLADRAFT_72993"/>
<dbReference type="Proteomes" id="UP000001072">
    <property type="component" value="Unassembled WGS sequence"/>
</dbReference>
<dbReference type="KEGG" id="mlr:MELLADRAFT_72993"/>